<keyword evidence="3" id="KW-1185">Reference proteome</keyword>
<dbReference type="SUPFAM" id="SSF109854">
    <property type="entry name" value="DinB/YfiT-like putative metalloenzymes"/>
    <property type="match status" value="1"/>
</dbReference>
<gene>
    <name evidence="2" type="ORF">H7J73_03670</name>
</gene>
<dbReference type="InterPro" id="IPR034660">
    <property type="entry name" value="DinB/YfiT-like"/>
</dbReference>
<dbReference type="Pfam" id="PF11716">
    <property type="entry name" value="MDMPI_N"/>
    <property type="match status" value="1"/>
</dbReference>
<proteinExistence type="predicted"/>
<reference evidence="2 3" key="1">
    <citation type="journal article" date="2022" name="BMC Genomics">
        <title>Comparative genome analysis of mycobacteria focusing on tRNA and non-coding RNA.</title>
        <authorList>
            <person name="Behra P.R.K."/>
            <person name="Pettersson B.M.F."/>
            <person name="Ramesh M."/>
            <person name="Das S."/>
            <person name="Dasgupta S."/>
            <person name="Kirsebom L.A."/>
        </authorList>
    </citation>
    <scope>NUCLEOTIDE SEQUENCE [LARGE SCALE GENOMIC DNA]</scope>
    <source>
        <strain evidence="2 3">DSM 44078</strain>
    </source>
</reference>
<dbReference type="InterPro" id="IPR017517">
    <property type="entry name" value="Maleyloyr_isom"/>
</dbReference>
<dbReference type="Proteomes" id="UP001526201">
    <property type="component" value="Unassembled WGS sequence"/>
</dbReference>
<dbReference type="RefSeq" id="WP_264065887.1">
    <property type="nucleotide sequence ID" value="NZ_JACKTY010000012.1"/>
</dbReference>
<evidence type="ECO:0000259" key="1">
    <source>
        <dbReference type="Pfam" id="PF11716"/>
    </source>
</evidence>
<dbReference type="InterPro" id="IPR024344">
    <property type="entry name" value="MDMPI_metal-binding"/>
</dbReference>
<dbReference type="NCBIfam" id="TIGR03083">
    <property type="entry name" value="maleylpyruvate isomerase family mycothiol-dependent enzyme"/>
    <property type="match status" value="1"/>
</dbReference>
<dbReference type="EMBL" id="JACKTY010000012">
    <property type="protein sequence ID" value="MCV7225133.1"/>
    <property type="molecule type" value="Genomic_DNA"/>
</dbReference>
<feature type="domain" description="Mycothiol-dependent maleylpyruvate isomerase metal-binding" evidence="1">
    <location>
        <begin position="26"/>
        <end position="155"/>
    </location>
</feature>
<comment type="caution">
    <text evidence="2">The sequence shown here is derived from an EMBL/GenBank/DDBJ whole genome shotgun (WGS) entry which is preliminary data.</text>
</comment>
<dbReference type="Gene3D" id="1.20.120.450">
    <property type="entry name" value="dinb family like domain"/>
    <property type="match status" value="1"/>
</dbReference>
<accession>A0ABT3C6M2</accession>
<sequence>MGPQPLFNDLEITDRLSIVADGQTWLTGYLDALGDDGFDGPSLLPDWKRRHVIAHIGYNARGLGRLVDWATTGIETPMYPSAQARATEIDEGAQASPCVLREFVAASAAELTAKWRVLPWEAWQATVRVVSGAEVPASATLWMRAKEVWIHTVDLGTGATFAEFPRAVLNQLLTDIPETPLTGPAAGVVRWATGRGADELETAPDFDPPAWM</sequence>
<protein>
    <submittedName>
        <fullName evidence="2">Maleylpyruvate isomerase N-terminal domain-containing protein</fullName>
    </submittedName>
</protein>
<evidence type="ECO:0000313" key="3">
    <source>
        <dbReference type="Proteomes" id="UP001526201"/>
    </source>
</evidence>
<dbReference type="GO" id="GO:0016853">
    <property type="term" value="F:isomerase activity"/>
    <property type="evidence" value="ECO:0007669"/>
    <property type="project" value="UniProtKB-KW"/>
</dbReference>
<keyword evidence="2" id="KW-0413">Isomerase</keyword>
<organism evidence="2 3">
    <name type="scientific">Mycolicibacterium komossense</name>
    <dbReference type="NCBI Taxonomy" id="1779"/>
    <lineage>
        <taxon>Bacteria</taxon>
        <taxon>Bacillati</taxon>
        <taxon>Actinomycetota</taxon>
        <taxon>Actinomycetes</taxon>
        <taxon>Mycobacteriales</taxon>
        <taxon>Mycobacteriaceae</taxon>
        <taxon>Mycolicibacterium</taxon>
    </lineage>
</organism>
<evidence type="ECO:0000313" key="2">
    <source>
        <dbReference type="EMBL" id="MCV7225133.1"/>
    </source>
</evidence>
<name>A0ABT3C6M2_9MYCO</name>